<evidence type="ECO:0000313" key="2">
    <source>
        <dbReference type="Proteomes" id="UP000824890"/>
    </source>
</evidence>
<evidence type="ECO:0000313" key="1">
    <source>
        <dbReference type="EMBL" id="KAH0874054.1"/>
    </source>
</evidence>
<protein>
    <submittedName>
        <fullName evidence="1">Uncharacterized protein</fullName>
    </submittedName>
</protein>
<gene>
    <name evidence="1" type="ORF">HID58_071416</name>
</gene>
<proteinExistence type="predicted"/>
<organism evidence="1 2">
    <name type="scientific">Brassica napus</name>
    <name type="common">Rape</name>
    <dbReference type="NCBI Taxonomy" id="3708"/>
    <lineage>
        <taxon>Eukaryota</taxon>
        <taxon>Viridiplantae</taxon>
        <taxon>Streptophyta</taxon>
        <taxon>Embryophyta</taxon>
        <taxon>Tracheophyta</taxon>
        <taxon>Spermatophyta</taxon>
        <taxon>Magnoliopsida</taxon>
        <taxon>eudicotyledons</taxon>
        <taxon>Gunneridae</taxon>
        <taxon>Pentapetalae</taxon>
        <taxon>rosids</taxon>
        <taxon>malvids</taxon>
        <taxon>Brassicales</taxon>
        <taxon>Brassicaceae</taxon>
        <taxon>Brassiceae</taxon>
        <taxon>Brassica</taxon>
    </lineage>
</organism>
<dbReference type="InterPro" id="IPR012511">
    <property type="entry name" value="AdoMetDC_leader"/>
</dbReference>
<dbReference type="Gene3D" id="3.30.360.50">
    <property type="entry name" value="S-adenosylmethionine decarboxylase"/>
    <property type="match status" value="1"/>
</dbReference>
<dbReference type="Pfam" id="PF08132">
    <property type="entry name" value="AdoMetDC_leader"/>
    <property type="match status" value="1"/>
</dbReference>
<keyword evidence="2" id="KW-1185">Reference proteome</keyword>
<reference evidence="1 2" key="1">
    <citation type="submission" date="2021-05" db="EMBL/GenBank/DDBJ databases">
        <title>Genome Assembly of Synthetic Allotetraploid Brassica napus Reveals Homoeologous Exchanges between Subgenomes.</title>
        <authorList>
            <person name="Davis J.T."/>
        </authorList>
    </citation>
    <scope>NUCLEOTIDE SEQUENCE [LARGE SCALE GENOMIC DNA]</scope>
    <source>
        <strain evidence="2">cv. Da-Ae</strain>
        <tissue evidence="1">Seedling</tissue>
    </source>
</reference>
<name>A0ABQ7Z1K2_BRANA</name>
<dbReference type="Proteomes" id="UP000824890">
    <property type="component" value="Unassembled WGS sequence"/>
</dbReference>
<dbReference type="SUPFAM" id="SSF56276">
    <property type="entry name" value="S-adenosylmethionine decarboxylase"/>
    <property type="match status" value="1"/>
</dbReference>
<comment type="caution">
    <text evidence="1">The sequence shown here is derived from an EMBL/GenBank/DDBJ whole genome shotgun (WGS) entry which is preliminary data.</text>
</comment>
<accession>A0ABQ7Z1K2</accession>
<dbReference type="InterPro" id="IPR016067">
    <property type="entry name" value="S-AdoMet_deCO2ase_core"/>
</dbReference>
<sequence>MKIVITLEICGVKEIVEIPFDYHGFDTSFSLSYEAPLSYILEDVCPSNGIKKLKSSYCYNANSNLLFDFFLLIRDGVYGLSAIIFEGCEKRLEVSFFEPSIFQYSKGLGRCALTKSQLDDILTCMHARSCPFSTTISMSMLPLPSPQSPSKCNNNVYTSGKTGSMTDKSGIKNAISTVLVTFEDGFWSAVDKGFVLLGAQETIVVHLSVGMNEYKPEISRQTFGPLGEDSGTVMYQAFEKFGKFCGLPRSTVSMTGAATIAASKFTSSPSSIWILALEETFLSFCFKGGNIQQSATVL</sequence>
<dbReference type="EMBL" id="JAGKQM010000016">
    <property type="protein sequence ID" value="KAH0874054.1"/>
    <property type="molecule type" value="Genomic_DNA"/>
</dbReference>